<name>A0A914S2D1_PAREQ</name>
<dbReference type="Proteomes" id="UP000887564">
    <property type="component" value="Unplaced"/>
</dbReference>
<dbReference type="AlphaFoldDB" id="A0A914S2D1"/>
<sequence length="55" mass="6572">MTAIVTYTAYILGKSWVILQRHWPKYRDHCRKPYPEMGERAMGPFIKLEIFVSEI</sequence>
<dbReference type="WBParaSite" id="PEQ_0001247201-mRNA-1">
    <property type="protein sequence ID" value="PEQ_0001247201-mRNA-1"/>
    <property type="gene ID" value="PEQ_0001247201"/>
</dbReference>
<proteinExistence type="predicted"/>
<evidence type="ECO:0000313" key="2">
    <source>
        <dbReference type="WBParaSite" id="PEQ_0001247201-mRNA-1"/>
    </source>
</evidence>
<protein>
    <submittedName>
        <fullName evidence="2">Uncharacterized protein</fullName>
    </submittedName>
</protein>
<accession>A0A914S2D1</accession>
<evidence type="ECO:0000313" key="1">
    <source>
        <dbReference type="Proteomes" id="UP000887564"/>
    </source>
</evidence>
<keyword evidence="1" id="KW-1185">Reference proteome</keyword>
<organism evidence="1 2">
    <name type="scientific">Parascaris equorum</name>
    <name type="common">Equine roundworm</name>
    <dbReference type="NCBI Taxonomy" id="6256"/>
    <lineage>
        <taxon>Eukaryota</taxon>
        <taxon>Metazoa</taxon>
        <taxon>Ecdysozoa</taxon>
        <taxon>Nematoda</taxon>
        <taxon>Chromadorea</taxon>
        <taxon>Rhabditida</taxon>
        <taxon>Spirurina</taxon>
        <taxon>Ascaridomorpha</taxon>
        <taxon>Ascaridoidea</taxon>
        <taxon>Ascarididae</taxon>
        <taxon>Parascaris</taxon>
    </lineage>
</organism>
<reference evidence="2" key="1">
    <citation type="submission" date="2022-11" db="UniProtKB">
        <authorList>
            <consortium name="WormBaseParasite"/>
        </authorList>
    </citation>
    <scope>IDENTIFICATION</scope>
</reference>